<feature type="region of interest" description="Disordered" evidence="1">
    <location>
        <begin position="122"/>
        <end position="173"/>
    </location>
</feature>
<feature type="signal peptide" evidence="2">
    <location>
        <begin position="1"/>
        <end position="17"/>
    </location>
</feature>
<keyword evidence="4" id="KW-1185">Reference proteome</keyword>
<dbReference type="STRING" id="42251.A0A2T7A4F0"/>
<feature type="chain" id="PRO_5015482792" description="Granulins domain-containing protein" evidence="2">
    <location>
        <begin position="18"/>
        <end position="223"/>
    </location>
</feature>
<evidence type="ECO:0000313" key="4">
    <source>
        <dbReference type="Proteomes" id="UP000244722"/>
    </source>
</evidence>
<sequence>MLVPILSLCLVVRIGNAHPEEGQPSITRLLARQNTATATAFKPPVTSSFYGSCKSHGWGQCGSLCIDSKNGATCCNPRISYRCIPGTYCLFDGLCCPNEVDPETCASNSGLKLPASFSRPAKYPSSTQASSTHLPISSSASKAPPKKPTTTYPEPSSYPTVNEDSIAPTEAAPVTTTYGPITATLSNSPVTLSYSGEVLPLQTVANHKPGQINTKGEGINFLE</sequence>
<keyword evidence="2" id="KW-0732">Signal</keyword>
<dbReference type="OrthoDB" id="5409186at2759"/>
<gene>
    <name evidence="3" type="ORF">B9Z19DRAFT_1154330</name>
</gene>
<feature type="compositionally biased region" description="Polar residues" evidence="1">
    <location>
        <begin position="124"/>
        <end position="136"/>
    </location>
</feature>
<dbReference type="Proteomes" id="UP000244722">
    <property type="component" value="Unassembled WGS sequence"/>
</dbReference>
<protein>
    <recommendedName>
        <fullName evidence="5">Granulins domain-containing protein</fullName>
    </recommendedName>
</protein>
<evidence type="ECO:0000313" key="3">
    <source>
        <dbReference type="EMBL" id="PUU82621.1"/>
    </source>
</evidence>
<reference evidence="3 4" key="1">
    <citation type="submission" date="2017-04" db="EMBL/GenBank/DDBJ databases">
        <title>Draft genome sequence of Tuber borchii Vittad., a whitish edible truffle.</title>
        <authorList>
            <consortium name="DOE Joint Genome Institute"/>
            <person name="Murat C."/>
            <person name="Kuo A."/>
            <person name="Barry K.W."/>
            <person name="Clum A."/>
            <person name="Dockter R.B."/>
            <person name="Fauchery L."/>
            <person name="Iotti M."/>
            <person name="Kohler A."/>
            <person name="Labutti K."/>
            <person name="Lindquist E.A."/>
            <person name="Lipzen A."/>
            <person name="Ohm R.A."/>
            <person name="Wang M."/>
            <person name="Grigoriev I.V."/>
            <person name="Zambonelli A."/>
            <person name="Martin F.M."/>
        </authorList>
    </citation>
    <scope>NUCLEOTIDE SEQUENCE [LARGE SCALE GENOMIC DNA]</scope>
    <source>
        <strain evidence="3 4">Tbo3840</strain>
    </source>
</reference>
<evidence type="ECO:0000256" key="1">
    <source>
        <dbReference type="SAM" id="MobiDB-lite"/>
    </source>
</evidence>
<dbReference type="EMBL" id="NESQ01000024">
    <property type="protein sequence ID" value="PUU82621.1"/>
    <property type="molecule type" value="Genomic_DNA"/>
</dbReference>
<name>A0A2T7A4F0_TUBBO</name>
<comment type="caution">
    <text evidence="3">The sequence shown here is derived from an EMBL/GenBank/DDBJ whole genome shotgun (WGS) entry which is preliminary data.</text>
</comment>
<dbReference type="AlphaFoldDB" id="A0A2T7A4F0"/>
<proteinExistence type="predicted"/>
<evidence type="ECO:0000256" key="2">
    <source>
        <dbReference type="SAM" id="SignalP"/>
    </source>
</evidence>
<accession>A0A2T7A4F0</accession>
<organism evidence="3 4">
    <name type="scientific">Tuber borchii</name>
    <name type="common">White truffle</name>
    <dbReference type="NCBI Taxonomy" id="42251"/>
    <lineage>
        <taxon>Eukaryota</taxon>
        <taxon>Fungi</taxon>
        <taxon>Dikarya</taxon>
        <taxon>Ascomycota</taxon>
        <taxon>Pezizomycotina</taxon>
        <taxon>Pezizomycetes</taxon>
        <taxon>Pezizales</taxon>
        <taxon>Tuberaceae</taxon>
        <taxon>Tuber</taxon>
    </lineage>
</organism>
<evidence type="ECO:0008006" key="5">
    <source>
        <dbReference type="Google" id="ProtNLM"/>
    </source>
</evidence>
<feature type="compositionally biased region" description="Low complexity" evidence="1">
    <location>
        <begin position="137"/>
        <end position="160"/>
    </location>
</feature>